<keyword evidence="2" id="KW-1185">Reference proteome</keyword>
<evidence type="ECO:0000313" key="1">
    <source>
        <dbReference type="EMBL" id="KAJ9537968.1"/>
    </source>
</evidence>
<dbReference type="PANTHER" id="PTHR46922:SF3">
    <property type="entry name" value="HEAT SHOCK PROTEIN"/>
    <property type="match status" value="1"/>
</dbReference>
<dbReference type="Proteomes" id="UP001172457">
    <property type="component" value="Chromosome 8"/>
</dbReference>
<proteinExistence type="predicted"/>
<protein>
    <submittedName>
        <fullName evidence="1">Uncharacterized protein</fullName>
    </submittedName>
</protein>
<comment type="caution">
    <text evidence="1">The sequence shown here is derived from an EMBL/GenBank/DDBJ whole genome shotgun (WGS) entry which is preliminary data.</text>
</comment>
<dbReference type="AlphaFoldDB" id="A0AA38STD8"/>
<organism evidence="1 2">
    <name type="scientific">Centaurea solstitialis</name>
    <name type="common">yellow star-thistle</name>
    <dbReference type="NCBI Taxonomy" id="347529"/>
    <lineage>
        <taxon>Eukaryota</taxon>
        <taxon>Viridiplantae</taxon>
        <taxon>Streptophyta</taxon>
        <taxon>Embryophyta</taxon>
        <taxon>Tracheophyta</taxon>
        <taxon>Spermatophyta</taxon>
        <taxon>Magnoliopsida</taxon>
        <taxon>eudicotyledons</taxon>
        <taxon>Gunneridae</taxon>
        <taxon>Pentapetalae</taxon>
        <taxon>asterids</taxon>
        <taxon>campanulids</taxon>
        <taxon>Asterales</taxon>
        <taxon>Asteraceae</taxon>
        <taxon>Carduoideae</taxon>
        <taxon>Cardueae</taxon>
        <taxon>Centaureinae</taxon>
        <taxon>Centaurea</taxon>
    </lineage>
</organism>
<accession>A0AA38STD8</accession>
<dbReference type="PANTHER" id="PTHR46922">
    <property type="entry name" value="DHHA1 DOMAIN PROTEIN"/>
    <property type="match status" value="1"/>
</dbReference>
<sequence>MTLRHSISVTGKIWVATSRTISSRLQGFRSNAALESLTKAREQRTQTLVLYNYPSFSGAFSALFAHLFHRHLNLPCLILPFSSVEPLRVEDLCIDGLETCYFLDFLGPKGFAADLSTRTSCKVVGFDHRKSTWSDIHLYEAENSNATYQVNLEKSSSSAVYDYFCAKLSEMKCSDGNTACLLNVEDQERVEMVLKYIEDGDLWRWTLPNIKEFNIGLSNWRSKLNCITNPHFFDQLLKISVMDLVAHGSAYVASRQSSATKFLEKVFKVRLGRGLYGECLGVRIDGNPSLSDEIGKQLSMKSKAAGLRPIGAVVYMQGKNLKMCLRSMDSSTDTSQIAKVYGGGGSPCSSSFIIRMDEYNEWLSSTYARSS</sequence>
<gene>
    <name evidence="1" type="ORF">OSB04_030701</name>
</gene>
<dbReference type="EMBL" id="JARYMX010000008">
    <property type="protein sequence ID" value="KAJ9537968.1"/>
    <property type="molecule type" value="Genomic_DNA"/>
</dbReference>
<evidence type="ECO:0000313" key="2">
    <source>
        <dbReference type="Proteomes" id="UP001172457"/>
    </source>
</evidence>
<name>A0AA38STD8_9ASTR</name>
<reference evidence="1" key="1">
    <citation type="submission" date="2023-03" db="EMBL/GenBank/DDBJ databases">
        <title>Chromosome-scale reference genome and RAD-based genetic map of yellow starthistle (Centaurea solstitialis) reveal putative structural variation and QTLs associated with invader traits.</title>
        <authorList>
            <person name="Reatini B."/>
            <person name="Cang F.A."/>
            <person name="Jiang Q."/>
            <person name="Mckibben M.T.W."/>
            <person name="Barker M.S."/>
            <person name="Rieseberg L.H."/>
            <person name="Dlugosch K.M."/>
        </authorList>
    </citation>
    <scope>NUCLEOTIDE SEQUENCE</scope>
    <source>
        <strain evidence="1">CAN-66</strain>
        <tissue evidence="1">Leaf</tissue>
    </source>
</reference>